<dbReference type="Gene3D" id="1.20.144.10">
    <property type="entry name" value="Phosphatidic acid phosphatase type 2/haloperoxidase"/>
    <property type="match status" value="1"/>
</dbReference>
<dbReference type="RefSeq" id="WP_101310986.1">
    <property type="nucleotide sequence ID" value="NZ_MVDE01000032.1"/>
</dbReference>
<evidence type="ECO:0000313" key="4">
    <source>
        <dbReference type="Proteomes" id="UP000233618"/>
    </source>
</evidence>
<reference evidence="3 4" key="1">
    <citation type="journal article" date="2017" name="Front. Microbiol.">
        <title>Labilibaculum manganireducens gen. nov., sp. nov. and Labilibaculum filiforme sp. nov., Novel Bacteroidetes Isolated from Subsurface Sediments of the Baltic Sea.</title>
        <authorList>
            <person name="Vandieken V."/>
            <person name="Marshall I.P."/>
            <person name="Niemann H."/>
            <person name="Engelen B."/>
            <person name="Cypionka H."/>
        </authorList>
    </citation>
    <scope>NUCLEOTIDE SEQUENCE [LARGE SCALE GENOMIC DNA]</scope>
    <source>
        <strain evidence="3 4">59.10-2M</strain>
    </source>
</reference>
<dbReference type="AlphaFoldDB" id="A0A2N3HY30"/>
<feature type="transmembrane region" description="Helical" evidence="1">
    <location>
        <begin position="194"/>
        <end position="216"/>
    </location>
</feature>
<comment type="caution">
    <text evidence="3">The sequence shown here is derived from an EMBL/GenBank/DDBJ whole genome shotgun (WGS) entry which is preliminary data.</text>
</comment>
<evidence type="ECO:0000313" key="3">
    <source>
        <dbReference type="EMBL" id="PKQ62913.1"/>
    </source>
</evidence>
<keyword evidence="4" id="KW-1185">Reference proteome</keyword>
<accession>A0A2N3HY30</accession>
<keyword evidence="1" id="KW-1133">Transmembrane helix</keyword>
<dbReference type="Proteomes" id="UP000233618">
    <property type="component" value="Unassembled WGS sequence"/>
</dbReference>
<protein>
    <recommendedName>
        <fullName evidence="2">Phosphatidic acid phosphatase type 2/haloperoxidase domain-containing protein</fullName>
    </recommendedName>
</protein>
<dbReference type="SUPFAM" id="SSF48317">
    <property type="entry name" value="Acid phosphatase/Vanadium-dependent haloperoxidase"/>
    <property type="match status" value="1"/>
</dbReference>
<dbReference type="CDD" id="cd03394">
    <property type="entry name" value="PAP2_like_5"/>
    <property type="match status" value="1"/>
</dbReference>
<feature type="transmembrane region" description="Helical" evidence="1">
    <location>
        <begin position="170"/>
        <end position="188"/>
    </location>
</feature>
<evidence type="ECO:0000259" key="2">
    <source>
        <dbReference type="SMART" id="SM00014"/>
    </source>
</evidence>
<dbReference type="InterPro" id="IPR036938">
    <property type="entry name" value="PAP2/HPO_sf"/>
</dbReference>
<name>A0A2N3HY30_9BACT</name>
<feature type="domain" description="Phosphatidic acid phosphatase type 2/haloperoxidase" evidence="2">
    <location>
        <begin position="110"/>
        <end position="213"/>
    </location>
</feature>
<sequence length="249" mass="28007">MRFYFLIIFLLPLQVLANYSVIDSLNAKSNDKYEYGLNIKKTIIPVSLVFVGVIGFESNGFEIFNEEIQEEVAENIDRRFTIDDFMQYAPAGVVYANNLLGVKGKHSFSNQLLLQGTSLFIMGAVVNTLKYTAKEERPDHSGFTSFPSGHTAMAFVNAELLWQEYKDVSVWYGIAGYSMAASVGIFRVVNNKHWVTDIAAGAGIGILSTKISYLIYERILTRKKNRKQTALMIPFYNTKQLGLSCSITF</sequence>
<keyword evidence="1" id="KW-0472">Membrane</keyword>
<organism evidence="3 4">
    <name type="scientific">Labilibaculum manganireducens</name>
    <dbReference type="NCBI Taxonomy" id="1940525"/>
    <lineage>
        <taxon>Bacteria</taxon>
        <taxon>Pseudomonadati</taxon>
        <taxon>Bacteroidota</taxon>
        <taxon>Bacteroidia</taxon>
        <taxon>Marinilabiliales</taxon>
        <taxon>Marinifilaceae</taxon>
        <taxon>Labilibaculum</taxon>
    </lineage>
</organism>
<proteinExistence type="predicted"/>
<evidence type="ECO:0000256" key="1">
    <source>
        <dbReference type="SAM" id="Phobius"/>
    </source>
</evidence>
<dbReference type="SMART" id="SM00014">
    <property type="entry name" value="acidPPc"/>
    <property type="match status" value="1"/>
</dbReference>
<dbReference type="Pfam" id="PF01569">
    <property type="entry name" value="PAP2"/>
    <property type="match status" value="1"/>
</dbReference>
<gene>
    <name evidence="3" type="ORF">BZG01_16660</name>
</gene>
<dbReference type="EMBL" id="MVDE01000032">
    <property type="protein sequence ID" value="PKQ62913.1"/>
    <property type="molecule type" value="Genomic_DNA"/>
</dbReference>
<dbReference type="InterPro" id="IPR000326">
    <property type="entry name" value="PAP2/HPO"/>
</dbReference>
<keyword evidence="1" id="KW-0812">Transmembrane</keyword>